<proteinExistence type="predicted"/>
<organism evidence="2 3">
    <name type="scientific">Hyphococcus luteus</name>
    <dbReference type="NCBI Taxonomy" id="2058213"/>
    <lineage>
        <taxon>Bacteria</taxon>
        <taxon>Pseudomonadati</taxon>
        <taxon>Pseudomonadota</taxon>
        <taxon>Alphaproteobacteria</taxon>
        <taxon>Parvularculales</taxon>
        <taxon>Parvularculaceae</taxon>
        <taxon>Hyphococcus</taxon>
    </lineage>
</organism>
<evidence type="ECO:0000256" key="1">
    <source>
        <dbReference type="SAM" id="SignalP"/>
    </source>
</evidence>
<feature type="signal peptide" evidence="1">
    <location>
        <begin position="1"/>
        <end position="22"/>
    </location>
</feature>
<keyword evidence="3" id="KW-1185">Reference proteome</keyword>
<keyword evidence="1" id="KW-0732">Signal</keyword>
<reference evidence="2 3" key="1">
    <citation type="submission" date="2017-12" db="EMBL/GenBank/DDBJ databases">
        <authorList>
            <person name="Hurst M.R.H."/>
        </authorList>
    </citation>
    <scope>NUCLEOTIDE SEQUENCE [LARGE SCALE GENOMIC DNA]</scope>
    <source>
        <strain evidence="2 3">SY-3-19</strain>
    </source>
</reference>
<sequence>MKIKQALAGIAAAAAFGAAAIASDFGAAPADYEAQAIDYFDQRLTEPRSARYEFAGEPYQVFADVSGYEGLPCWAVDVRVKARMPNGRMGGYVPYTVLFLDGEPIALEADTMRMVRA</sequence>
<dbReference type="Proteomes" id="UP000239504">
    <property type="component" value="Unassembled WGS sequence"/>
</dbReference>
<protein>
    <submittedName>
        <fullName evidence="2">Uncharacterized protein</fullName>
    </submittedName>
</protein>
<evidence type="ECO:0000313" key="3">
    <source>
        <dbReference type="Proteomes" id="UP000239504"/>
    </source>
</evidence>
<dbReference type="OrthoDB" id="9865885at2"/>
<dbReference type="RefSeq" id="WP_104829165.1">
    <property type="nucleotide sequence ID" value="NZ_PJCH01000005.1"/>
</dbReference>
<gene>
    <name evidence="2" type="ORF">CW354_06130</name>
</gene>
<dbReference type="AlphaFoldDB" id="A0A2S7K5Y4"/>
<name>A0A2S7K5Y4_9PROT</name>
<dbReference type="EMBL" id="PJCH01000005">
    <property type="protein sequence ID" value="PQA87920.1"/>
    <property type="molecule type" value="Genomic_DNA"/>
</dbReference>
<feature type="chain" id="PRO_5015714682" evidence="1">
    <location>
        <begin position="23"/>
        <end position="117"/>
    </location>
</feature>
<accession>A0A2S7K5Y4</accession>
<comment type="caution">
    <text evidence="2">The sequence shown here is derived from an EMBL/GenBank/DDBJ whole genome shotgun (WGS) entry which is preliminary data.</text>
</comment>
<evidence type="ECO:0000313" key="2">
    <source>
        <dbReference type="EMBL" id="PQA87920.1"/>
    </source>
</evidence>